<reference evidence="1 2" key="1">
    <citation type="submission" date="2016-09" db="EMBL/GenBank/DDBJ databases">
        <title>Complete genome of Desulfosporosinus sp. OL.</title>
        <authorList>
            <person name="Mardanov A."/>
            <person name="Beletsky A."/>
            <person name="Panova A."/>
            <person name="Karnachuk O."/>
            <person name="Ravin N."/>
        </authorList>
    </citation>
    <scope>NUCLEOTIDE SEQUENCE [LARGE SCALE GENOMIC DNA]</scope>
    <source>
        <strain evidence="1 2">OL</strain>
    </source>
</reference>
<evidence type="ECO:0000313" key="1">
    <source>
        <dbReference type="EMBL" id="OLN33796.1"/>
    </source>
</evidence>
<dbReference type="EMBL" id="MLBF01000002">
    <property type="protein sequence ID" value="OLN33796.1"/>
    <property type="molecule type" value="Genomic_DNA"/>
</dbReference>
<comment type="caution">
    <text evidence="1">The sequence shown here is derived from an EMBL/GenBank/DDBJ whole genome shotgun (WGS) entry which is preliminary data.</text>
</comment>
<name>A0A1Q8R2G0_9FIRM</name>
<dbReference type="AlphaFoldDB" id="A0A1Q8R2G0"/>
<keyword evidence="2" id="KW-1185">Reference proteome</keyword>
<dbReference type="Proteomes" id="UP000186102">
    <property type="component" value="Unassembled WGS sequence"/>
</dbReference>
<accession>A0A1Q8R2G0</accession>
<proteinExistence type="predicted"/>
<sequence length="81" mass="9229">MIRDKDGDNQAYFNFAPWSMDSSLKEKTAEVGVNYDAFIEGLRINRSDMEIATEFGVPEGTIRNLREHFESEIGLNCIMGH</sequence>
<gene>
    <name evidence="1" type="ORF">DSOL_0506</name>
</gene>
<dbReference type="STRING" id="1888891.DSOL_0506"/>
<protein>
    <submittedName>
        <fullName evidence="1">Uncharacterized protein</fullName>
    </submittedName>
</protein>
<evidence type="ECO:0000313" key="2">
    <source>
        <dbReference type="Proteomes" id="UP000186102"/>
    </source>
</evidence>
<organism evidence="1 2">
    <name type="scientific">Desulfosporosinus metallidurans</name>
    <dbReference type="NCBI Taxonomy" id="1888891"/>
    <lineage>
        <taxon>Bacteria</taxon>
        <taxon>Bacillati</taxon>
        <taxon>Bacillota</taxon>
        <taxon>Clostridia</taxon>
        <taxon>Eubacteriales</taxon>
        <taxon>Desulfitobacteriaceae</taxon>
        <taxon>Desulfosporosinus</taxon>
    </lineage>
</organism>
<dbReference type="RefSeq" id="WP_075363306.1">
    <property type="nucleotide sequence ID" value="NZ_MLBF01000002.1"/>
</dbReference>
<dbReference type="OrthoDB" id="2084241at2"/>